<dbReference type="GO" id="GO:0102522">
    <property type="term" value="F:tRNA 4-demethylwyosine alpha-amino-alpha-carboxypropyltransferase activity"/>
    <property type="evidence" value="ECO:0007669"/>
    <property type="project" value="UniProtKB-EC"/>
</dbReference>
<comment type="pathway">
    <text evidence="1">tRNA modification; wybutosine-tRNA(Phe) biosynthesis.</text>
</comment>
<dbReference type="Gene3D" id="3.30.300.110">
    <property type="entry name" value="Met-10+ protein-like domains"/>
    <property type="match status" value="1"/>
</dbReference>
<proteinExistence type="predicted"/>
<feature type="non-terminal residue" evidence="11">
    <location>
        <position position="1"/>
    </location>
</feature>
<dbReference type="Proteomes" id="UP000517892">
    <property type="component" value="Unassembled WGS sequence"/>
</dbReference>
<evidence type="ECO:0000313" key="11">
    <source>
        <dbReference type="EMBL" id="NWR68631.1"/>
    </source>
</evidence>
<evidence type="ECO:0000256" key="7">
    <source>
        <dbReference type="ARBA" id="ARBA00031315"/>
    </source>
</evidence>
<comment type="catalytic activity">
    <reaction evidence="9">
        <text>4-demethylwyosine(37) in tRNA(Phe) + S-adenosyl-L-methionine = 4-demethyl-7-[(3S)-3-amino-3-carboxypropyl]wyosine(37) in tRNA(Phe) + S-methyl-5'-thioadenosine + H(+)</text>
        <dbReference type="Rhea" id="RHEA:36355"/>
        <dbReference type="Rhea" id="RHEA-COMP:10164"/>
        <dbReference type="Rhea" id="RHEA-COMP:10378"/>
        <dbReference type="ChEBI" id="CHEBI:15378"/>
        <dbReference type="ChEBI" id="CHEBI:17509"/>
        <dbReference type="ChEBI" id="CHEBI:59789"/>
        <dbReference type="ChEBI" id="CHEBI:64315"/>
        <dbReference type="ChEBI" id="CHEBI:73550"/>
        <dbReference type="EC" id="2.5.1.114"/>
    </reaction>
</comment>
<keyword evidence="4" id="KW-0808">Transferase</keyword>
<keyword evidence="12" id="KW-1185">Reference proteome</keyword>
<dbReference type="GO" id="GO:0005737">
    <property type="term" value="C:cytoplasm"/>
    <property type="evidence" value="ECO:0007669"/>
    <property type="project" value="TreeGrafter"/>
</dbReference>
<dbReference type="InterPro" id="IPR029063">
    <property type="entry name" value="SAM-dependent_MTases_sf"/>
</dbReference>
<dbReference type="PANTHER" id="PTHR23245:SF25">
    <property type="entry name" value="TRNA WYBUTOSINE-SYNTHESIZING PROTEIN 2 HOMOLOG"/>
    <property type="match status" value="1"/>
</dbReference>
<evidence type="ECO:0000313" key="12">
    <source>
        <dbReference type="Proteomes" id="UP000517892"/>
    </source>
</evidence>
<evidence type="ECO:0000256" key="2">
    <source>
        <dbReference type="ARBA" id="ARBA00012265"/>
    </source>
</evidence>
<protein>
    <recommendedName>
        <fullName evidence="3">tRNA wybutosine-synthesizing protein 2 homolog</fullName>
        <ecNumber evidence="2">2.5.1.114</ecNumber>
    </recommendedName>
    <alternativeName>
        <fullName evidence="7">tRNA(Phe) (4-demethylwyosine(37)-C(7)) aminocarboxypropyltransferase</fullName>
    </alternativeName>
</protein>
<keyword evidence="6" id="KW-0819">tRNA processing</keyword>
<dbReference type="Pfam" id="PF25132">
    <property type="entry name" value="TYW2_N"/>
    <property type="match status" value="1"/>
</dbReference>
<evidence type="ECO:0000256" key="3">
    <source>
        <dbReference type="ARBA" id="ARBA00017179"/>
    </source>
</evidence>
<accession>A0A7K4ZB99</accession>
<dbReference type="GO" id="GO:0030488">
    <property type="term" value="P:tRNA methylation"/>
    <property type="evidence" value="ECO:0007669"/>
    <property type="project" value="TreeGrafter"/>
</dbReference>
<dbReference type="OrthoDB" id="408788at2759"/>
<dbReference type="EC" id="2.5.1.114" evidence="2"/>
<name>A0A7K4ZB99_9AVES</name>
<evidence type="ECO:0000256" key="8">
    <source>
        <dbReference type="ARBA" id="ARBA00037786"/>
    </source>
</evidence>
<evidence type="ECO:0000256" key="9">
    <source>
        <dbReference type="ARBA" id="ARBA00049400"/>
    </source>
</evidence>
<comment type="caution">
    <text evidence="11">The sequence shown here is derived from an EMBL/GenBank/DDBJ whole genome shotgun (WGS) entry which is preliminary data.</text>
</comment>
<dbReference type="Pfam" id="PF02475">
    <property type="entry name" value="TRM5-TYW2_MTfase"/>
    <property type="match status" value="1"/>
</dbReference>
<dbReference type="EMBL" id="VYZI01000006">
    <property type="protein sequence ID" value="NWR68631.1"/>
    <property type="molecule type" value="Genomic_DNA"/>
</dbReference>
<dbReference type="AlphaFoldDB" id="A0A7K4ZB99"/>
<evidence type="ECO:0000256" key="4">
    <source>
        <dbReference type="ARBA" id="ARBA00022679"/>
    </source>
</evidence>
<reference evidence="11 12" key="1">
    <citation type="submission" date="2019-09" db="EMBL/GenBank/DDBJ databases">
        <title>Bird 10,000 Genomes (B10K) Project - Family phase.</title>
        <authorList>
            <person name="Zhang G."/>
        </authorList>
    </citation>
    <scope>NUCLEOTIDE SEQUENCE [LARGE SCALE GENOMIC DNA]</scope>
    <source>
        <strain evidence="11">B10K-DU-017-25</strain>
        <tissue evidence="11">Mixed tissue sample</tissue>
    </source>
</reference>
<dbReference type="SUPFAM" id="SSF53335">
    <property type="entry name" value="S-adenosyl-L-methionine-dependent methyltransferases"/>
    <property type="match status" value="1"/>
</dbReference>
<dbReference type="InterPro" id="IPR056744">
    <property type="entry name" value="TRM5/TYW2-like_N"/>
</dbReference>
<evidence type="ECO:0000256" key="5">
    <source>
        <dbReference type="ARBA" id="ARBA00022691"/>
    </source>
</evidence>
<evidence type="ECO:0000256" key="1">
    <source>
        <dbReference type="ARBA" id="ARBA00004797"/>
    </source>
</evidence>
<feature type="non-terminal residue" evidence="11">
    <location>
        <position position="424"/>
    </location>
</feature>
<dbReference type="FunFam" id="3.30.300.110:FF:000002">
    <property type="entry name" value="tRNA wybutosine-synthesizing protein 2 homolog"/>
    <property type="match status" value="1"/>
</dbReference>
<comment type="function">
    <text evidence="8">S-adenosyl-L-methionine-dependent transferase that acts as a component of the wybutosine biosynthesis pathway. Wybutosine is a hyper modified guanosine with a tricyclic base found at the 3'-position adjacent to the anticodon of eukaryotic phenylalanine tRNA. Catalyzes the transfer of the alpha-amino-alpha-carboxypropyl (acp) group from S-adenosyl-L-methionine to the C-7 position of 4-demethylwyosine (imG-14) to produce wybutosine-86.</text>
</comment>
<dbReference type="PROSITE" id="PS51684">
    <property type="entry name" value="SAM_MT_TRM5_TYW2"/>
    <property type="match status" value="1"/>
</dbReference>
<evidence type="ECO:0000256" key="6">
    <source>
        <dbReference type="ARBA" id="ARBA00022694"/>
    </source>
</evidence>
<dbReference type="Gene3D" id="3.40.50.150">
    <property type="entry name" value="Vaccinia Virus protein VP39"/>
    <property type="match status" value="1"/>
</dbReference>
<dbReference type="PANTHER" id="PTHR23245">
    <property type="entry name" value="TRNA METHYLTRANSFERASE"/>
    <property type="match status" value="1"/>
</dbReference>
<gene>
    <name evidence="11" type="primary">Trmt12</name>
    <name evidence="11" type="ORF">CENUNI_R03240</name>
</gene>
<dbReference type="GO" id="GO:0031591">
    <property type="term" value="P:wybutosine biosynthetic process"/>
    <property type="evidence" value="ECO:0007669"/>
    <property type="project" value="TreeGrafter"/>
</dbReference>
<dbReference type="Pfam" id="PF25133">
    <property type="entry name" value="TYW2_N_2"/>
    <property type="match status" value="1"/>
</dbReference>
<dbReference type="InterPro" id="IPR030382">
    <property type="entry name" value="MeTrfase_TRM5/TYW2"/>
</dbReference>
<dbReference type="InterPro" id="IPR056745">
    <property type="entry name" value="TYW2_N"/>
</dbReference>
<keyword evidence="5" id="KW-0949">S-adenosyl-L-methionine</keyword>
<feature type="domain" description="SAM-dependent methyltransferase TRM5/TYW2-type" evidence="10">
    <location>
        <begin position="105"/>
        <end position="421"/>
    </location>
</feature>
<dbReference type="GO" id="GO:0008175">
    <property type="term" value="F:tRNA methyltransferase activity"/>
    <property type="evidence" value="ECO:0007669"/>
    <property type="project" value="TreeGrafter"/>
</dbReference>
<dbReference type="InterPro" id="IPR056743">
    <property type="entry name" value="TRM5-TYW2-like_MTfase"/>
</dbReference>
<organism evidence="11 12">
    <name type="scientific">Centropus unirufus</name>
    <dbReference type="NCBI Taxonomy" id="1118519"/>
    <lineage>
        <taxon>Eukaryota</taxon>
        <taxon>Metazoa</taxon>
        <taxon>Chordata</taxon>
        <taxon>Craniata</taxon>
        <taxon>Vertebrata</taxon>
        <taxon>Euteleostomi</taxon>
        <taxon>Archelosauria</taxon>
        <taxon>Archosauria</taxon>
        <taxon>Dinosauria</taxon>
        <taxon>Saurischia</taxon>
        <taxon>Theropoda</taxon>
        <taxon>Coelurosauria</taxon>
        <taxon>Aves</taxon>
        <taxon>Neognathae</taxon>
        <taxon>Neoaves</taxon>
        <taxon>Otidimorphae</taxon>
        <taxon>Cuculiformes</taxon>
        <taxon>Centropidae</taxon>
        <taxon>Centropus</taxon>
    </lineage>
</organism>
<evidence type="ECO:0000259" key="10">
    <source>
        <dbReference type="PROSITE" id="PS51684"/>
    </source>
</evidence>
<sequence length="424" mass="47441">VPALATEPQFAQRLREHLEAEQLLDGRFRLQQVPGGRVALPVLEEKLDQLQLPREMPCVLVWIQDPVPSRAARRWTPAQKLRDELRRLLGESWSEELEQDVPHAWQRHGDLILLSEDSFRAALWEKLGPVLWEMVASALGARRVARRGRVLPDGMRSPSVTLLLGQDGWVEHVDNGIRYTFDVTKCMFSPGNITEKLRVASLSCSGEVLVDLYAGIGYFTLPYLVHAAAAFAHACEWNSHAVEALRRNLVLNGVQDRCHIHHGDNRQVSGATQPRNPCSCVAPASLSLFFQLQLQDVADRVNLGLIPSSEEGWPVACRILKKDTGGVLHIHHNVETPVQRAEGAGFDGGLQHPMEDSGKETVGARIRPEWQRWAEATAARIRGLLAELHGQQWHTSILHIEAVKSYAPHVHHIVLDLECRPTLP</sequence>